<evidence type="ECO:0000256" key="6">
    <source>
        <dbReference type="HAMAP-Rule" id="MF_01475"/>
    </source>
</evidence>
<protein>
    <recommendedName>
        <fullName evidence="6">Large ribosomal subunit protein eL19</fullName>
    </recommendedName>
</protein>
<dbReference type="SUPFAM" id="SSF48140">
    <property type="entry name" value="Ribosomal protein L19 (L19e)"/>
    <property type="match status" value="1"/>
</dbReference>
<keyword evidence="2 6" id="KW-0699">rRNA-binding</keyword>
<comment type="similarity">
    <text evidence="1 6">Belongs to the eukaryotic ribosomal protein eL19 family.</text>
</comment>
<comment type="subunit">
    <text evidence="6">Part of the 50S ribosomal subunit.</text>
</comment>
<evidence type="ECO:0000256" key="1">
    <source>
        <dbReference type="ARBA" id="ARBA00011082"/>
    </source>
</evidence>
<dbReference type="GO" id="GO:0070180">
    <property type="term" value="F:large ribosomal subunit rRNA binding"/>
    <property type="evidence" value="ECO:0007669"/>
    <property type="project" value="UniProtKB-UniRule"/>
</dbReference>
<comment type="function">
    <text evidence="6">Binds to the 23S rRNA.</text>
</comment>
<feature type="compositionally biased region" description="Basic residues" evidence="7">
    <location>
        <begin position="59"/>
        <end position="84"/>
    </location>
</feature>
<dbReference type="GO" id="GO:0003735">
    <property type="term" value="F:structural constituent of ribosome"/>
    <property type="evidence" value="ECO:0007669"/>
    <property type="project" value="InterPro"/>
</dbReference>
<accession>A0A977K9W8</accession>
<proteinExistence type="inferred from homology"/>
<dbReference type="Proteomes" id="UP001063698">
    <property type="component" value="Chromosome"/>
</dbReference>
<dbReference type="AlphaFoldDB" id="A0A977K9W8"/>
<dbReference type="InterPro" id="IPR035970">
    <property type="entry name" value="60S_ribosomal_eL19_sf"/>
</dbReference>
<dbReference type="InterPro" id="IPR000196">
    <property type="entry name" value="Ribosomal_eL19_dom"/>
</dbReference>
<evidence type="ECO:0000256" key="4">
    <source>
        <dbReference type="ARBA" id="ARBA00022980"/>
    </source>
</evidence>
<dbReference type="Gene3D" id="1.10.1200.240">
    <property type="match status" value="1"/>
</dbReference>
<dbReference type="InterPro" id="IPR015972">
    <property type="entry name" value="Ribosomal_eL19_dom1"/>
</dbReference>
<dbReference type="Pfam" id="PF25476">
    <property type="entry name" value="Ribosomal_L19e_C"/>
    <property type="match status" value="1"/>
</dbReference>
<organism evidence="9 10">
    <name type="scientific">Ignicoccus pacificus DSM 13166</name>
    <dbReference type="NCBI Taxonomy" id="940294"/>
    <lineage>
        <taxon>Archaea</taxon>
        <taxon>Thermoproteota</taxon>
        <taxon>Thermoprotei</taxon>
        <taxon>Desulfurococcales</taxon>
        <taxon>Desulfurococcaceae</taxon>
        <taxon>Ignicoccus</taxon>
    </lineage>
</organism>
<dbReference type="SMART" id="SM01416">
    <property type="entry name" value="Ribosomal_L19e"/>
    <property type="match status" value="1"/>
</dbReference>
<evidence type="ECO:0000256" key="7">
    <source>
        <dbReference type="SAM" id="MobiDB-lite"/>
    </source>
</evidence>
<dbReference type="InterPro" id="IPR057260">
    <property type="entry name" value="Ribosomal_L19e_C"/>
</dbReference>
<evidence type="ECO:0000256" key="5">
    <source>
        <dbReference type="ARBA" id="ARBA00023274"/>
    </source>
</evidence>
<dbReference type="EMBL" id="CP006868">
    <property type="protein sequence ID" value="UXD21148.1"/>
    <property type="molecule type" value="Genomic_DNA"/>
</dbReference>
<dbReference type="GO" id="GO:0022625">
    <property type="term" value="C:cytosolic large ribosomal subunit"/>
    <property type="evidence" value="ECO:0007669"/>
    <property type="project" value="InterPro"/>
</dbReference>
<dbReference type="InterPro" id="IPR033936">
    <property type="entry name" value="Ribosomal_eL19_arc"/>
</dbReference>
<sequence length="150" mass="18077">MRADKIARMAADILGVGESRVWIDSKRLGELEEVVSKNDIRRLIDEGIIKVEPKKGNSRVRWKVRHEQRKKGRRRGYGKRKGKASARLDPKEAWMHRIRKIRRFLRYLRDHEVIDRRTYRELYRKAKGGEFESLRDLKTHLRDRYGIEVR</sequence>
<evidence type="ECO:0000256" key="2">
    <source>
        <dbReference type="ARBA" id="ARBA00022730"/>
    </source>
</evidence>
<dbReference type="Pfam" id="PF01280">
    <property type="entry name" value="Ribosomal_L19e"/>
    <property type="match status" value="1"/>
</dbReference>
<evidence type="ECO:0000259" key="8">
    <source>
        <dbReference type="SMART" id="SM01416"/>
    </source>
</evidence>
<dbReference type="HAMAP" id="MF_01475">
    <property type="entry name" value="Ribosomal_eL19"/>
    <property type="match status" value="1"/>
</dbReference>
<gene>
    <name evidence="6 9" type="primary">rpl19e</name>
    <name evidence="9" type="ORF">IPA_00580</name>
</gene>
<dbReference type="GO" id="GO:0006412">
    <property type="term" value="P:translation"/>
    <property type="evidence" value="ECO:0007669"/>
    <property type="project" value="UniProtKB-UniRule"/>
</dbReference>
<dbReference type="NCBIfam" id="NF006343">
    <property type="entry name" value="PRK08570.1"/>
    <property type="match status" value="1"/>
</dbReference>
<keyword evidence="10" id="KW-1185">Reference proteome</keyword>
<dbReference type="KEGG" id="ipc:IPA_00580"/>
<reference evidence="9" key="1">
    <citation type="submission" date="2013-11" db="EMBL/GenBank/DDBJ databases">
        <title>Comparative genomics of Ignicoccus.</title>
        <authorList>
            <person name="Podar M."/>
        </authorList>
    </citation>
    <scope>NUCLEOTIDE SEQUENCE</scope>
    <source>
        <strain evidence="9">DSM 13166</strain>
    </source>
</reference>
<keyword evidence="5 6" id="KW-0687">Ribonucleoprotein</keyword>
<dbReference type="CDD" id="cd01418">
    <property type="entry name" value="Ribosomal_L19e_A"/>
    <property type="match status" value="1"/>
</dbReference>
<dbReference type="PANTHER" id="PTHR10722">
    <property type="entry name" value="60S RIBOSOMAL PROTEIN L19"/>
    <property type="match status" value="1"/>
</dbReference>
<keyword evidence="3 6" id="KW-0694">RNA-binding</keyword>
<dbReference type="InterPro" id="IPR057259">
    <property type="entry name" value="Ribosomal_L19e"/>
</dbReference>
<keyword evidence="4 6" id="KW-0689">Ribosomal protein</keyword>
<evidence type="ECO:0000313" key="9">
    <source>
        <dbReference type="EMBL" id="UXD21148.1"/>
    </source>
</evidence>
<name>A0A977K9W8_9CREN</name>
<dbReference type="InterPro" id="IPR039547">
    <property type="entry name" value="Ribosomal_eL19"/>
</dbReference>
<evidence type="ECO:0000256" key="3">
    <source>
        <dbReference type="ARBA" id="ARBA00022884"/>
    </source>
</evidence>
<feature type="domain" description="Large ribosomal subunit protein eL19" evidence="8">
    <location>
        <begin position="5"/>
        <end position="145"/>
    </location>
</feature>
<evidence type="ECO:0000313" key="10">
    <source>
        <dbReference type="Proteomes" id="UP001063698"/>
    </source>
</evidence>
<dbReference type="Gene3D" id="1.10.1650.10">
    <property type="match status" value="1"/>
</dbReference>
<feature type="region of interest" description="Disordered" evidence="7">
    <location>
        <begin position="59"/>
        <end position="86"/>
    </location>
</feature>